<accession>A0A3G6LZT5</accession>
<accession>A0A376DPF5</accession>
<organism evidence="3 4">
    <name type="scientific">Chryseobacterium carnipullorum</name>
    <dbReference type="NCBI Taxonomy" id="1124835"/>
    <lineage>
        <taxon>Bacteria</taxon>
        <taxon>Pseudomonadati</taxon>
        <taxon>Bacteroidota</taxon>
        <taxon>Flavobacteriia</taxon>
        <taxon>Flavobacteriales</taxon>
        <taxon>Weeksellaceae</taxon>
        <taxon>Chryseobacterium group</taxon>
        <taxon>Chryseobacterium</taxon>
    </lineage>
</organism>
<reference evidence="2" key="3">
    <citation type="submission" date="2018-11" db="EMBL/GenBank/DDBJ databases">
        <title>Proposal to divide the Flavobacteriaceae and reorganize its genera based on Amino Acid Identity values calculated from whole genome sequences.</title>
        <authorList>
            <person name="Nicholson A.C."/>
            <person name="Gulvik C.A."/>
            <person name="Whitney A.M."/>
            <person name="Humrighouse B.W."/>
            <person name="Bell M."/>
            <person name="Holmes B."/>
            <person name="Steigerwalt A."/>
            <person name="Villarma A."/>
            <person name="Sheth M."/>
            <person name="Batra D."/>
            <person name="Pryor J."/>
            <person name="Bernardet J.-F."/>
            <person name="Hugo C."/>
            <person name="Kampfer P."/>
            <person name="Newman J."/>
            <person name="Mcquiston J.R."/>
        </authorList>
    </citation>
    <scope>NUCLEOTIDE SEQUENCE [LARGE SCALE GENOMIC DNA]</scope>
    <source>
        <strain evidence="2">G0188</strain>
    </source>
</reference>
<sequence length="364" mass="42472">MAAYIILYIFSIFLSFYTYFKENANKIPFFIFFIILGIFAGSRFNIGGSDYLVYELMYENTDKDFSDVFSPDYFLLLGTEKGYIILMSAFNYLGVDFNTFLLFLGICCSIGLYFVFTRYSNVYGVLLTIFFAKGFLYYFFTAQRQIIAMIICWLAIQFVIERKFFKFFLMVLLASFFHTSAILFIVVYFLYRVKISNKRTVVLLFISIGMGVLKIGSLIGMQISSFLPFGGEKLTGYLEEEGAGANVLNFIEMVPILFVILMNRYRIENKIKYFNLFFNLYVIFMMITFAFYDFAFIARLKGYFIIGYIVILSSLLFIPNKKSVGIGILLILIFYCFAVYTRELLVFDNGEGYLPYKSYLFKDF</sequence>
<dbReference type="RefSeq" id="WP_123878815.1">
    <property type="nucleotide sequence ID" value="NZ_CP033920.1"/>
</dbReference>
<feature type="transmembrane region" description="Helical" evidence="1">
    <location>
        <begin position="298"/>
        <end position="317"/>
    </location>
</feature>
<keyword evidence="5" id="KW-1185">Reference proteome</keyword>
<dbReference type="OrthoDB" id="949885at2"/>
<feature type="transmembrane region" description="Helical" evidence="1">
    <location>
        <begin position="202"/>
        <end position="223"/>
    </location>
</feature>
<keyword evidence="1" id="KW-0472">Membrane</keyword>
<evidence type="ECO:0000256" key="1">
    <source>
        <dbReference type="SAM" id="Phobius"/>
    </source>
</evidence>
<evidence type="ECO:0000313" key="3">
    <source>
        <dbReference type="EMBL" id="STC93308.1"/>
    </source>
</evidence>
<feature type="transmembrane region" description="Helical" evidence="1">
    <location>
        <begin position="5"/>
        <end position="20"/>
    </location>
</feature>
<dbReference type="InterPro" id="IPR049458">
    <property type="entry name" value="EpsG-like"/>
</dbReference>
<feature type="transmembrane region" description="Helical" evidence="1">
    <location>
        <begin position="146"/>
        <end position="161"/>
    </location>
</feature>
<feature type="transmembrane region" description="Helical" evidence="1">
    <location>
        <begin position="27"/>
        <end position="46"/>
    </location>
</feature>
<dbReference type="Proteomes" id="UP000273270">
    <property type="component" value="Chromosome"/>
</dbReference>
<dbReference type="EMBL" id="CP033920">
    <property type="protein sequence ID" value="AZA48830.1"/>
    <property type="molecule type" value="Genomic_DNA"/>
</dbReference>
<feature type="transmembrane region" description="Helical" evidence="1">
    <location>
        <begin position="243"/>
        <end position="261"/>
    </location>
</feature>
<protein>
    <submittedName>
        <fullName evidence="2">EpsG family protein</fullName>
    </submittedName>
</protein>
<proteinExistence type="predicted"/>
<gene>
    <name evidence="2" type="ORF">EG346_11875</name>
    <name evidence="3" type="ORF">NCTC13533_00791</name>
</gene>
<dbReference type="Proteomes" id="UP000255224">
    <property type="component" value="Unassembled WGS sequence"/>
</dbReference>
<dbReference type="KEGG" id="ccau:EG346_11875"/>
<dbReference type="EMBL" id="UFVQ01000003">
    <property type="protein sequence ID" value="STC93308.1"/>
    <property type="molecule type" value="Genomic_DNA"/>
</dbReference>
<feature type="transmembrane region" description="Helical" evidence="1">
    <location>
        <begin position="273"/>
        <end position="292"/>
    </location>
</feature>
<dbReference type="AlphaFoldDB" id="A0A376DPF5"/>
<feature type="transmembrane region" description="Helical" evidence="1">
    <location>
        <begin position="100"/>
        <end position="116"/>
    </location>
</feature>
<evidence type="ECO:0000313" key="4">
    <source>
        <dbReference type="Proteomes" id="UP000255224"/>
    </source>
</evidence>
<keyword evidence="1" id="KW-1133">Transmembrane helix</keyword>
<evidence type="ECO:0000313" key="2">
    <source>
        <dbReference type="EMBL" id="AZA48830.1"/>
    </source>
</evidence>
<name>A0A376DPF5_CHRCU</name>
<keyword evidence="1" id="KW-0812">Transmembrane</keyword>
<dbReference type="Pfam" id="PF14897">
    <property type="entry name" value="EpsG"/>
    <property type="match status" value="1"/>
</dbReference>
<feature type="transmembrane region" description="Helical" evidence="1">
    <location>
        <begin position="324"/>
        <end position="341"/>
    </location>
</feature>
<evidence type="ECO:0000313" key="5">
    <source>
        <dbReference type="Proteomes" id="UP000273270"/>
    </source>
</evidence>
<reference evidence="3 4" key="1">
    <citation type="submission" date="2018-06" db="EMBL/GenBank/DDBJ databases">
        <authorList>
            <consortium name="Pathogen Informatics"/>
            <person name="Doyle S."/>
        </authorList>
    </citation>
    <scope>NUCLEOTIDE SEQUENCE [LARGE SCALE GENOMIC DNA]</scope>
    <source>
        <strain evidence="3 4">NCTC13533</strain>
    </source>
</reference>
<reference evidence="5" key="2">
    <citation type="submission" date="2018-11" db="EMBL/GenBank/DDBJ databases">
        <title>Proposal to divide the Flavobacteriaceae and reorganize its genera based on Amino Acid Identity values calculated from whole genome sequences.</title>
        <authorList>
            <person name="Nicholson A.C."/>
            <person name="Gulvik C.A."/>
            <person name="Whitney A.M."/>
            <person name="Humrighouse B.W."/>
            <person name="Bell M."/>
            <person name="Holmes B."/>
            <person name="Steigerwalt A.G."/>
            <person name="Villarma A."/>
            <person name="Sheth M."/>
            <person name="Batra D."/>
            <person name="Pryor J."/>
            <person name="Bernardet J.-F."/>
            <person name="Hugo C."/>
            <person name="Kampfer P."/>
            <person name="Newman J."/>
            <person name="McQuiston J.R."/>
        </authorList>
    </citation>
    <scope>NUCLEOTIDE SEQUENCE [LARGE SCALE GENOMIC DNA]</scope>
    <source>
        <strain evidence="5">G0188</strain>
    </source>
</reference>
<feature type="transmembrane region" description="Helical" evidence="1">
    <location>
        <begin position="167"/>
        <end position="190"/>
    </location>
</feature>